<feature type="region of interest" description="Disordered" evidence="1">
    <location>
        <begin position="1"/>
        <end position="32"/>
    </location>
</feature>
<accession>A0A381Y3M7</accession>
<organism evidence="2">
    <name type="scientific">marine metagenome</name>
    <dbReference type="NCBI Taxonomy" id="408172"/>
    <lineage>
        <taxon>unclassified sequences</taxon>
        <taxon>metagenomes</taxon>
        <taxon>ecological metagenomes</taxon>
    </lineage>
</organism>
<sequence length="32" mass="3404">VTETTEPLGILGRIQDGFGTNNDKGFGANPRQ</sequence>
<evidence type="ECO:0000256" key="1">
    <source>
        <dbReference type="SAM" id="MobiDB-lite"/>
    </source>
</evidence>
<feature type="non-terminal residue" evidence="2">
    <location>
        <position position="1"/>
    </location>
</feature>
<evidence type="ECO:0000313" key="2">
    <source>
        <dbReference type="EMBL" id="SVA71007.1"/>
    </source>
</evidence>
<dbReference type="EMBL" id="UINC01017205">
    <property type="protein sequence ID" value="SVA71007.1"/>
    <property type="molecule type" value="Genomic_DNA"/>
</dbReference>
<gene>
    <name evidence="2" type="ORF">METZ01_LOCUS123861</name>
</gene>
<name>A0A381Y3M7_9ZZZZ</name>
<dbReference type="AlphaFoldDB" id="A0A381Y3M7"/>
<protein>
    <submittedName>
        <fullName evidence="2">Uncharacterized protein</fullName>
    </submittedName>
</protein>
<reference evidence="2" key="1">
    <citation type="submission" date="2018-05" db="EMBL/GenBank/DDBJ databases">
        <authorList>
            <person name="Lanie J.A."/>
            <person name="Ng W.-L."/>
            <person name="Kazmierczak K.M."/>
            <person name="Andrzejewski T.M."/>
            <person name="Davidsen T.M."/>
            <person name="Wayne K.J."/>
            <person name="Tettelin H."/>
            <person name="Glass J.I."/>
            <person name="Rusch D."/>
            <person name="Podicherti R."/>
            <person name="Tsui H.-C.T."/>
            <person name="Winkler M.E."/>
        </authorList>
    </citation>
    <scope>NUCLEOTIDE SEQUENCE</scope>
</reference>
<proteinExistence type="predicted"/>